<keyword evidence="8" id="KW-1208">Phospholipid metabolism</keyword>
<dbReference type="Gene3D" id="3.40.718.10">
    <property type="entry name" value="Isopropylmalate Dehydrogenase"/>
    <property type="match status" value="1"/>
</dbReference>
<reference evidence="11" key="1">
    <citation type="journal article" date="2014" name="Front. Microbiol.">
        <title>High frequency of phylogenetically diverse reductive dehalogenase-homologous genes in deep subseafloor sedimentary metagenomes.</title>
        <authorList>
            <person name="Kawai M."/>
            <person name="Futagami T."/>
            <person name="Toyoda A."/>
            <person name="Takaki Y."/>
            <person name="Nishi S."/>
            <person name="Hori S."/>
            <person name="Arai W."/>
            <person name="Tsubouchi T."/>
            <person name="Morono Y."/>
            <person name="Uchiyama I."/>
            <person name="Ito T."/>
            <person name="Fujiyama A."/>
            <person name="Inagaki F."/>
            <person name="Takami H."/>
        </authorList>
    </citation>
    <scope>NUCLEOTIDE SEQUENCE</scope>
    <source>
        <strain evidence="11">Expedition CK06-06</strain>
    </source>
</reference>
<dbReference type="GO" id="GO:0006633">
    <property type="term" value="P:fatty acid biosynthetic process"/>
    <property type="evidence" value="ECO:0007669"/>
    <property type="project" value="InterPro"/>
</dbReference>
<comment type="subcellular location">
    <subcellularLocation>
        <location evidence="2">Cytoplasm</location>
    </subcellularLocation>
</comment>
<comment type="caution">
    <text evidence="11">The sequence shown here is derived from an EMBL/GenBank/DDBJ whole genome shotgun (WGS) entry which is preliminary data.</text>
</comment>
<dbReference type="AlphaFoldDB" id="X1HDR9"/>
<gene>
    <name evidence="11" type="ORF">S03H2_30307</name>
</gene>
<sequence length="215" mass="22983">AVVAFSIFTLGRLKGVLRPALATFFPTQSGCTLALDVGATSDTKAVNLLQFAVMASIYFEKIIGTKNPTVGLLSIGEESTKGKDITYETFHLLEKSTLNFIGNIEGNDILHGKADVVVMEGFVGNVILKFGESIVHIIGNTIRNAVKARFRYKIGGFLLRPAIKGLFNKMSYEAYGGAVLLGVNGITIVSHGRSSSKAIKNAILTAIKIGSTDRT</sequence>
<evidence type="ECO:0000256" key="3">
    <source>
        <dbReference type="ARBA" id="ARBA00022490"/>
    </source>
</evidence>
<keyword evidence="4" id="KW-0444">Lipid biosynthesis</keyword>
<keyword evidence="6" id="KW-0443">Lipid metabolism</keyword>
<evidence type="ECO:0000256" key="6">
    <source>
        <dbReference type="ARBA" id="ARBA00023098"/>
    </source>
</evidence>
<evidence type="ECO:0000256" key="8">
    <source>
        <dbReference type="ARBA" id="ARBA00023264"/>
    </source>
</evidence>
<comment type="subunit">
    <text evidence="10">Homodimer. Probably interacts with PlsY.</text>
</comment>
<keyword evidence="3" id="KW-0963">Cytoplasm</keyword>
<evidence type="ECO:0000256" key="1">
    <source>
        <dbReference type="ARBA" id="ARBA00001232"/>
    </source>
</evidence>
<dbReference type="GO" id="GO:0008654">
    <property type="term" value="P:phospholipid biosynthetic process"/>
    <property type="evidence" value="ECO:0007669"/>
    <property type="project" value="UniProtKB-KW"/>
</dbReference>
<evidence type="ECO:0000256" key="5">
    <source>
        <dbReference type="ARBA" id="ARBA00022679"/>
    </source>
</evidence>
<dbReference type="EC" id="2.3.1.274" evidence="9"/>
<dbReference type="GO" id="GO:0043811">
    <property type="term" value="F:phosphate:acyl-[acyl carrier protein] acyltransferase activity"/>
    <property type="evidence" value="ECO:0007669"/>
    <property type="project" value="UniProtKB-EC"/>
</dbReference>
<dbReference type="InterPro" id="IPR012281">
    <property type="entry name" value="Phospholipid_synth_PlsX-like"/>
</dbReference>
<organism evidence="11">
    <name type="scientific">marine sediment metagenome</name>
    <dbReference type="NCBI Taxonomy" id="412755"/>
    <lineage>
        <taxon>unclassified sequences</taxon>
        <taxon>metagenomes</taxon>
        <taxon>ecological metagenomes</taxon>
    </lineage>
</organism>
<evidence type="ECO:0000256" key="10">
    <source>
        <dbReference type="ARBA" id="ARBA00046608"/>
    </source>
</evidence>
<keyword evidence="5" id="KW-0808">Transferase</keyword>
<comment type="catalytic activity">
    <reaction evidence="1">
        <text>a fatty acyl-[ACP] + phosphate = an acyl phosphate + holo-[ACP]</text>
        <dbReference type="Rhea" id="RHEA:42292"/>
        <dbReference type="Rhea" id="RHEA-COMP:9685"/>
        <dbReference type="Rhea" id="RHEA-COMP:14125"/>
        <dbReference type="ChEBI" id="CHEBI:43474"/>
        <dbReference type="ChEBI" id="CHEBI:59918"/>
        <dbReference type="ChEBI" id="CHEBI:64479"/>
        <dbReference type="ChEBI" id="CHEBI:138651"/>
        <dbReference type="EC" id="2.3.1.274"/>
    </reaction>
</comment>
<evidence type="ECO:0000256" key="9">
    <source>
        <dbReference type="ARBA" id="ARBA00024069"/>
    </source>
</evidence>
<dbReference type="GO" id="GO:0005737">
    <property type="term" value="C:cytoplasm"/>
    <property type="evidence" value="ECO:0007669"/>
    <property type="project" value="UniProtKB-SubCell"/>
</dbReference>
<accession>X1HDR9</accession>
<dbReference type="EMBL" id="BARU01018331">
    <property type="protein sequence ID" value="GAH55225.1"/>
    <property type="molecule type" value="Genomic_DNA"/>
</dbReference>
<dbReference type="HAMAP" id="MF_00019">
    <property type="entry name" value="PlsX"/>
    <property type="match status" value="1"/>
</dbReference>
<keyword evidence="7" id="KW-0594">Phospholipid biosynthesis</keyword>
<evidence type="ECO:0000313" key="11">
    <source>
        <dbReference type="EMBL" id="GAH55225.1"/>
    </source>
</evidence>
<evidence type="ECO:0000256" key="7">
    <source>
        <dbReference type="ARBA" id="ARBA00023209"/>
    </source>
</evidence>
<dbReference type="PANTHER" id="PTHR30100">
    <property type="entry name" value="FATTY ACID/PHOSPHOLIPID SYNTHESIS PROTEIN PLSX"/>
    <property type="match status" value="1"/>
</dbReference>
<evidence type="ECO:0000256" key="4">
    <source>
        <dbReference type="ARBA" id="ARBA00022516"/>
    </source>
</evidence>
<dbReference type="SUPFAM" id="SSF53659">
    <property type="entry name" value="Isocitrate/Isopropylmalate dehydrogenase-like"/>
    <property type="match status" value="1"/>
</dbReference>
<feature type="non-terminal residue" evidence="11">
    <location>
        <position position="1"/>
    </location>
</feature>
<evidence type="ECO:0000256" key="2">
    <source>
        <dbReference type="ARBA" id="ARBA00004496"/>
    </source>
</evidence>
<protein>
    <recommendedName>
        <fullName evidence="9">phosphate acyltransferase</fullName>
        <ecNumber evidence="9">2.3.1.274</ecNumber>
    </recommendedName>
</protein>
<dbReference type="InterPro" id="IPR003664">
    <property type="entry name" value="FA_synthesis"/>
</dbReference>
<dbReference type="PANTHER" id="PTHR30100:SF1">
    <property type="entry name" value="PHOSPHATE ACYLTRANSFERASE"/>
    <property type="match status" value="1"/>
</dbReference>
<name>X1HDR9_9ZZZZ</name>
<dbReference type="Pfam" id="PF02504">
    <property type="entry name" value="FA_synthesis"/>
    <property type="match status" value="1"/>
</dbReference>
<proteinExistence type="inferred from homology"/>